<dbReference type="EMBL" id="JBEAAL010000005">
    <property type="protein sequence ID" value="MEQ1405082.1"/>
    <property type="molecule type" value="Genomic_DNA"/>
</dbReference>
<gene>
    <name evidence="1" type="ORF">ABK249_09085</name>
</gene>
<dbReference type="Proteomes" id="UP001496627">
    <property type="component" value="Unassembled WGS sequence"/>
</dbReference>
<accession>A0ABV0LZR9</accession>
<proteinExistence type="predicted"/>
<evidence type="ECO:0000313" key="2">
    <source>
        <dbReference type="Proteomes" id="UP001496627"/>
    </source>
</evidence>
<reference evidence="1 2" key="1">
    <citation type="submission" date="2024-05" db="EMBL/GenBank/DDBJ databases">
        <title>Neorhizobium sp. Rsf11, a plant growth promoting and heavy metal resistant PAH-degrader.</title>
        <authorList>
            <person name="Golubev S.N."/>
            <person name="Muratova A.Y."/>
            <person name="Markelova M.I."/>
        </authorList>
    </citation>
    <scope>NUCLEOTIDE SEQUENCE [LARGE SCALE GENOMIC DNA]</scope>
    <source>
        <strain evidence="1 2">Rsf11</strain>
    </source>
</reference>
<keyword evidence="2" id="KW-1185">Reference proteome</keyword>
<organism evidence="1 2">
    <name type="scientific">Neorhizobium phenanthreniclasticum</name>
    <dbReference type="NCBI Taxonomy" id="3157917"/>
    <lineage>
        <taxon>Bacteria</taxon>
        <taxon>Pseudomonadati</taxon>
        <taxon>Pseudomonadota</taxon>
        <taxon>Alphaproteobacteria</taxon>
        <taxon>Hyphomicrobiales</taxon>
        <taxon>Rhizobiaceae</taxon>
        <taxon>Rhizobium/Agrobacterium group</taxon>
        <taxon>Neorhizobium</taxon>
    </lineage>
</organism>
<evidence type="ECO:0000313" key="1">
    <source>
        <dbReference type="EMBL" id="MEQ1405082.1"/>
    </source>
</evidence>
<protein>
    <submittedName>
        <fullName evidence="1">Uncharacterized protein</fullName>
    </submittedName>
</protein>
<dbReference type="RefSeq" id="WP_348862649.1">
    <property type="nucleotide sequence ID" value="NZ_JBEAAL010000005.1"/>
</dbReference>
<sequence length="69" mass="7867">MTKLEQIEKSVSELDPKELESFSAWFEEFQAARWDEQIDADSAAGKLDALADRALADFRSHADYDRLTS</sequence>
<name>A0ABV0LZR9_9HYPH</name>
<comment type="caution">
    <text evidence="1">The sequence shown here is derived from an EMBL/GenBank/DDBJ whole genome shotgun (WGS) entry which is preliminary data.</text>
</comment>